<comment type="caution">
    <text evidence="1">The sequence shown here is derived from an EMBL/GenBank/DDBJ whole genome shotgun (WGS) entry which is preliminary data.</text>
</comment>
<protein>
    <recommendedName>
        <fullName evidence="3">Sel1 repeat-containing protein</fullName>
    </recommendedName>
</protein>
<sequence>MSKPKSTTNTPSLDFTNTAILKELYKVHHEYRLFHTQSDFFIFLFRYMRNDIPLEYYSKSNPINNKTLSKNYTYIYSIDPANVSNYFSGKKKFSHQILAPRISRDDDDSLEKKKQNAKIPQARYGINYLEMYGKKNIENILNKYTYYLKETAADDSIFPALLEDLKKISIDPETPYDDALTNCAYLTYKTVYWRLSYDSQLPRETKKNKNINYPELIEEQHIKYLESVCMHPINTNSRFEKLKFLANNDNAWAALELGDLYYTGGILTYESNEYTRVSTDYNLAFYYYQIGADQHFGPACWALADMMYKHTNPYYTNPDYMEEVLRLLDISMEQNYAAGFNTRGVLYEQEALSYMDIDKKARKFLGYKDEDAACKALVNAITYYDRAGSMNYEFAHNRLAALFQNPYYQDFLTRHRSLFSIEHASVEERLVDSIKLQNTWAMNKYANDILWKDPERQDQAVYYFSIAASKGFHWSQYNLASKVYCEDGYQPNEELYVSNLYQASQRRLARATCDLARYYYKRWENTQDASALAQAETLLHDALEQNHNGVDSYKESLETEISQLLLECEKASQV</sequence>
<dbReference type="EMBL" id="JABACJ020000019">
    <property type="protein sequence ID" value="MBU3877528.1"/>
    <property type="molecule type" value="Genomic_DNA"/>
</dbReference>
<dbReference type="Proteomes" id="UP000723714">
    <property type="component" value="Unassembled WGS sequence"/>
</dbReference>
<reference evidence="1 2" key="1">
    <citation type="submission" date="2021-06" db="EMBL/GenBank/DDBJ databases">
        <title>Faecalicatena sp. nov. isolated from porcine feces.</title>
        <authorList>
            <person name="Oh B.S."/>
            <person name="Lee J.H."/>
        </authorList>
    </citation>
    <scope>NUCLEOTIDE SEQUENCE [LARGE SCALE GENOMIC DNA]</scope>
    <source>
        <strain evidence="1 2">AGMB00832</strain>
    </source>
</reference>
<evidence type="ECO:0008006" key="3">
    <source>
        <dbReference type="Google" id="ProtNLM"/>
    </source>
</evidence>
<organism evidence="1 2">
    <name type="scientific">Faecalicatena faecalis</name>
    <dbReference type="NCBI Taxonomy" id="2726362"/>
    <lineage>
        <taxon>Bacteria</taxon>
        <taxon>Bacillati</taxon>
        <taxon>Bacillota</taxon>
        <taxon>Clostridia</taxon>
        <taxon>Lachnospirales</taxon>
        <taxon>Lachnospiraceae</taxon>
        <taxon>Faecalicatena</taxon>
    </lineage>
</organism>
<evidence type="ECO:0000313" key="2">
    <source>
        <dbReference type="Proteomes" id="UP000723714"/>
    </source>
</evidence>
<gene>
    <name evidence="1" type="ORF">HGO97_017125</name>
</gene>
<dbReference type="RefSeq" id="WP_216244143.1">
    <property type="nucleotide sequence ID" value="NZ_JABACJ020000019.1"/>
</dbReference>
<accession>A0ABS6D7F2</accession>
<name>A0ABS6D7F2_9FIRM</name>
<proteinExistence type="predicted"/>
<evidence type="ECO:0000313" key="1">
    <source>
        <dbReference type="EMBL" id="MBU3877528.1"/>
    </source>
</evidence>
<keyword evidence="2" id="KW-1185">Reference proteome</keyword>